<feature type="compositionally biased region" description="Polar residues" evidence="1">
    <location>
        <begin position="204"/>
        <end position="232"/>
    </location>
</feature>
<evidence type="ECO:0000313" key="3">
    <source>
        <dbReference type="Proteomes" id="UP001337655"/>
    </source>
</evidence>
<gene>
    <name evidence="2" type="primary">CTK2</name>
    <name evidence="2" type="ORF">LTR77_000563</name>
</gene>
<dbReference type="Gene3D" id="1.10.472.10">
    <property type="entry name" value="Cyclin-like"/>
    <property type="match status" value="2"/>
</dbReference>
<proteinExistence type="predicted"/>
<keyword evidence="2" id="KW-0378">Hydrolase</keyword>
<feature type="compositionally biased region" description="Low complexity" evidence="1">
    <location>
        <begin position="122"/>
        <end position="132"/>
    </location>
</feature>
<dbReference type="RefSeq" id="XP_064664062.1">
    <property type="nucleotide sequence ID" value="XM_064797828.1"/>
</dbReference>
<dbReference type="EMBL" id="JAVRRT010000001">
    <property type="protein sequence ID" value="KAK5175424.1"/>
    <property type="molecule type" value="Genomic_DNA"/>
</dbReference>
<dbReference type="Proteomes" id="UP001337655">
    <property type="component" value="Unassembled WGS sequence"/>
</dbReference>
<dbReference type="GO" id="GO:0016301">
    <property type="term" value="F:kinase activity"/>
    <property type="evidence" value="ECO:0007669"/>
    <property type="project" value="UniProtKB-KW"/>
</dbReference>
<feature type="compositionally biased region" description="Basic and acidic residues" evidence="1">
    <location>
        <begin position="257"/>
        <end position="267"/>
    </location>
</feature>
<dbReference type="EC" id="3.2.1.21" evidence="2"/>
<name>A0AAV9PND0_9PEZI</name>
<dbReference type="GO" id="GO:0006357">
    <property type="term" value="P:regulation of transcription by RNA polymerase II"/>
    <property type="evidence" value="ECO:0007669"/>
    <property type="project" value="InterPro"/>
</dbReference>
<dbReference type="PANTHER" id="PTHR10026">
    <property type="entry name" value="CYCLIN"/>
    <property type="match status" value="1"/>
</dbReference>
<feature type="region of interest" description="Disordered" evidence="1">
    <location>
        <begin position="660"/>
        <end position="717"/>
    </location>
</feature>
<keyword evidence="3" id="KW-1185">Reference proteome</keyword>
<dbReference type="InterPro" id="IPR043198">
    <property type="entry name" value="Cyclin/Ssn8"/>
</dbReference>
<feature type="region of interest" description="Disordered" evidence="1">
    <location>
        <begin position="745"/>
        <end position="851"/>
    </location>
</feature>
<evidence type="ECO:0000313" key="2">
    <source>
        <dbReference type="EMBL" id="KAK5175424.1"/>
    </source>
</evidence>
<feature type="compositionally biased region" description="Basic and acidic residues" evidence="1">
    <location>
        <begin position="793"/>
        <end position="851"/>
    </location>
</feature>
<dbReference type="SUPFAM" id="SSF47954">
    <property type="entry name" value="Cyclin-like"/>
    <property type="match status" value="2"/>
</dbReference>
<sequence length="851" mass="94985">MVFVPWADHGICKWSMLGRCRAAEGHCQWRHPEKEERSALWDQHKAQQKEDWEVRGIPPPVNPRTDGRAVMVEDITRGAGVVKSAPPPPPPTRVATPPFPPPLLPFALPHPPPPPHPPAAAPSPAEEQSAVPSLDPRLRRQDLGDPSQTSLSAPAFTITDAPAPAQHRMTGSKKSFEPKKGANKEALGKANANNEPLGRPNRLANRSESNASTEETAKQQHQPQAFSKNESNGKAAIDDLTSMIRDSPSENATTIWKRPDTPQKMDISDVNSIPVRKGDYWERKKKHDAEIEARKKEMRESEVMPPPDSSLLGARQSSAQQEQPTSVHPTSSTNKYAGPHQKDAMGAVKRMSNGEAKPVGPHPSTIRVSARYLSHAAVEKRLQPPAQNGELDLQERSVAEAREDSMRLQGVTWLDTVRRALQLPIRTYSTACMYYHKFRLAHPGVLNGMEYGNAWADACAASLLTACKVEDTLKKSKDILAAAYNLKASTHDQLGSDDAVFEAPSRAVIGLERMVLEAGGFDFRSKNPHKLFQKITQTMPEGEDGERNKVEKVGWTVMTDLFRTFAPLKQTDATMALAGLELAANLVATSTPDNTSAIRDALRDYDITKWSTTRPEIMETLLDLLDLYTQHTANTILGTHYSLDDFLRIRLSFNRECNEHNIPRHTTAPTTDRGTNGSTLQVANGHPTPVSPPQPGSQIQPTQPNQPPIPEGGGTLRFMLNPQLAADEKTEVQKFFVEEWEEYEEEIEVPIPRSESRNRGDSHGHRSDRSGGNSRRGSGDVRLERPPPPPRALNERDREGERERLREREREVERDRARMRDRERRFEGPGRRGGRYEGGRDRRFDEGRRRP</sequence>
<keyword evidence="2" id="KW-0326">Glycosidase</keyword>
<feature type="region of interest" description="Disordered" evidence="1">
    <location>
        <begin position="39"/>
        <end position="66"/>
    </location>
</feature>
<protein>
    <submittedName>
        <fullName evidence="2">RNA polymerase II C-terminal domain kinase beta subunit</fullName>
        <ecNumber evidence="2">3.2.1.21</ecNumber>
    </submittedName>
</protein>
<dbReference type="InterPro" id="IPR036915">
    <property type="entry name" value="Cyclin-like_sf"/>
</dbReference>
<keyword evidence="2" id="KW-0418">Kinase</keyword>
<comment type="caution">
    <text evidence="2">The sequence shown here is derived from an EMBL/GenBank/DDBJ whole genome shotgun (WGS) entry which is preliminary data.</text>
</comment>
<accession>A0AAV9PND0</accession>
<dbReference type="AlphaFoldDB" id="A0AAV9PND0"/>
<feature type="compositionally biased region" description="Basic and acidic residues" evidence="1">
    <location>
        <begin position="754"/>
        <end position="769"/>
    </location>
</feature>
<feature type="compositionally biased region" description="Basic and acidic residues" evidence="1">
    <location>
        <begin position="174"/>
        <end position="187"/>
    </location>
</feature>
<dbReference type="GO" id="GO:0016538">
    <property type="term" value="F:cyclin-dependent protein serine/threonine kinase regulator activity"/>
    <property type="evidence" value="ECO:0007669"/>
    <property type="project" value="InterPro"/>
</dbReference>
<dbReference type="GO" id="GO:0008422">
    <property type="term" value="F:beta-glucosidase activity"/>
    <property type="evidence" value="ECO:0007669"/>
    <property type="project" value="UniProtKB-EC"/>
</dbReference>
<organism evidence="2 3">
    <name type="scientific">Saxophila tyrrhenica</name>
    <dbReference type="NCBI Taxonomy" id="1690608"/>
    <lineage>
        <taxon>Eukaryota</taxon>
        <taxon>Fungi</taxon>
        <taxon>Dikarya</taxon>
        <taxon>Ascomycota</taxon>
        <taxon>Pezizomycotina</taxon>
        <taxon>Dothideomycetes</taxon>
        <taxon>Dothideomycetidae</taxon>
        <taxon>Mycosphaerellales</taxon>
        <taxon>Extremaceae</taxon>
        <taxon>Saxophila</taxon>
    </lineage>
</organism>
<feature type="compositionally biased region" description="Polar residues" evidence="1">
    <location>
        <begin position="667"/>
        <end position="682"/>
    </location>
</feature>
<dbReference type="GeneID" id="89921913"/>
<feature type="compositionally biased region" description="Pro residues" evidence="1">
    <location>
        <begin position="85"/>
        <end position="121"/>
    </location>
</feature>
<feature type="compositionally biased region" description="Basic and acidic residues" evidence="1">
    <location>
        <begin position="276"/>
        <end position="302"/>
    </location>
</feature>
<feature type="compositionally biased region" description="Basic and acidic residues" evidence="1">
    <location>
        <begin position="39"/>
        <end position="54"/>
    </location>
</feature>
<feature type="compositionally biased region" description="Polar residues" evidence="1">
    <location>
        <begin position="315"/>
        <end position="335"/>
    </location>
</feature>
<reference evidence="2 3" key="1">
    <citation type="submission" date="2023-08" db="EMBL/GenBank/DDBJ databases">
        <title>Black Yeasts Isolated from many extreme environments.</title>
        <authorList>
            <person name="Coleine C."/>
            <person name="Stajich J.E."/>
            <person name="Selbmann L."/>
        </authorList>
    </citation>
    <scope>NUCLEOTIDE SEQUENCE [LARGE SCALE GENOMIC DNA]</scope>
    <source>
        <strain evidence="2 3">CCFEE 5935</strain>
    </source>
</reference>
<evidence type="ECO:0000256" key="1">
    <source>
        <dbReference type="SAM" id="MobiDB-lite"/>
    </source>
</evidence>
<feature type="region of interest" description="Disordered" evidence="1">
    <location>
        <begin position="79"/>
        <end position="340"/>
    </location>
</feature>
<keyword evidence="2" id="KW-0808">Transferase</keyword>